<dbReference type="GO" id="GO:0032977">
    <property type="term" value="F:membrane insertase activity"/>
    <property type="evidence" value="ECO:0007669"/>
    <property type="project" value="InterPro"/>
</dbReference>
<feature type="domain" description="Membrane insertase YidC/Oxa/ALB C-terminal" evidence="11">
    <location>
        <begin position="29"/>
        <end position="277"/>
    </location>
</feature>
<feature type="transmembrane region" description="Helical" evidence="10">
    <location>
        <begin position="244"/>
        <end position="263"/>
    </location>
</feature>
<dbReference type="NCBIfam" id="TIGR03592">
    <property type="entry name" value="yidC_oxa1_cterm"/>
    <property type="match status" value="1"/>
</dbReference>
<reference evidence="12" key="1">
    <citation type="journal article" date="2021" name="PeerJ">
        <title>Extensive microbial diversity within the chicken gut microbiome revealed by metagenomics and culture.</title>
        <authorList>
            <person name="Gilroy R."/>
            <person name="Ravi A."/>
            <person name="Getino M."/>
            <person name="Pursley I."/>
            <person name="Horton D.L."/>
            <person name="Alikhan N.F."/>
            <person name="Baker D."/>
            <person name="Gharbi K."/>
            <person name="Hall N."/>
            <person name="Watson M."/>
            <person name="Adriaenssens E.M."/>
            <person name="Foster-Nyarko E."/>
            <person name="Jarju S."/>
            <person name="Secka A."/>
            <person name="Antonio M."/>
            <person name="Oren A."/>
            <person name="Chaudhuri R.R."/>
            <person name="La Ragione R."/>
            <person name="Hildebrand F."/>
            <person name="Pallen M.J."/>
        </authorList>
    </citation>
    <scope>NUCLEOTIDE SEQUENCE</scope>
    <source>
        <strain evidence="12">ChiHcolR34-3080</strain>
    </source>
</reference>
<evidence type="ECO:0000256" key="1">
    <source>
        <dbReference type="ARBA" id="ARBA00004651"/>
    </source>
</evidence>
<dbReference type="InterPro" id="IPR047196">
    <property type="entry name" value="YidC_ALB_C"/>
</dbReference>
<organism evidence="12 13">
    <name type="scientific">Candidatus Faecalibacterium intestinigallinarum</name>
    <dbReference type="NCBI Taxonomy" id="2838581"/>
    <lineage>
        <taxon>Bacteria</taxon>
        <taxon>Bacillati</taxon>
        <taxon>Bacillota</taxon>
        <taxon>Clostridia</taxon>
        <taxon>Eubacteriales</taxon>
        <taxon>Oscillospiraceae</taxon>
        <taxon>Faecalibacterium</taxon>
    </lineage>
</organism>
<dbReference type="AlphaFoldDB" id="A0A9D1QC04"/>
<evidence type="ECO:0000313" key="12">
    <source>
        <dbReference type="EMBL" id="HIW09206.1"/>
    </source>
</evidence>
<dbReference type="GO" id="GO:0005886">
    <property type="term" value="C:plasma membrane"/>
    <property type="evidence" value="ECO:0007669"/>
    <property type="project" value="UniProtKB-SubCell"/>
</dbReference>
<dbReference type="EMBL" id="DXHQ01000085">
    <property type="protein sequence ID" value="HIW09206.1"/>
    <property type="molecule type" value="Genomic_DNA"/>
</dbReference>
<keyword evidence="2" id="KW-0813">Transport</keyword>
<dbReference type="GO" id="GO:0015031">
    <property type="term" value="P:protein transport"/>
    <property type="evidence" value="ECO:0007669"/>
    <property type="project" value="UniProtKB-KW"/>
</dbReference>
<keyword evidence="8" id="KW-0143">Chaperone</keyword>
<proteinExistence type="inferred from homology"/>
<feature type="transmembrane region" description="Helical" evidence="10">
    <location>
        <begin position="7"/>
        <end position="26"/>
    </location>
</feature>
<dbReference type="CDD" id="cd20070">
    <property type="entry name" value="5TM_YidC_Alb3"/>
    <property type="match status" value="1"/>
</dbReference>
<keyword evidence="6 10" id="KW-1133">Transmembrane helix</keyword>
<sequence>MEAHMNFFYVLAWPLGYVMELIYNIIPNYGWDLILFTLLIRLLSIPLSLKQQKNMVRMTAFQPMIEEIQKKYKDKPEKQQEEMLRLQQDFGYSPTSGCLPMLLNFFVMFGVIGVVYEPLNRIFHISNDLLTAAGEALTNLGIQFTMVTRDNLIIEQVLAGEQSVTSIFSAGQIETITEFSQHMNFFGIDLTRVPQYNLSAENLPLLVFPILALITSFISTWYSMNSSGQKLQGSMKAMMYVMPLMYIFFCFTVPTAFSLYYVISNVVMMIQSAVMKKIYDPEKVKAEVAAEIEQKRKEQRRGVKNTTVKMVDEKTGKTVEKNVSASEMNKLRLEYARKLDEEKYKDERTVPLSELNKTKEE</sequence>
<evidence type="ECO:0000256" key="7">
    <source>
        <dbReference type="ARBA" id="ARBA00023136"/>
    </source>
</evidence>
<feature type="transmembrane region" description="Helical" evidence="10">
    <location>
        <begin position="97"/>
        <end position="116"/>
    </location>
</feature>
<evidence type="ECO:0000259" key="11">
    <source>
        <dbReference type="Pfam" id="PF02096"/>
    </source>
</evidence>
<dbReference type="PANTHER" id="PTHR12428">
    <property type="entry name" value="OXA1"/>
    <property type="match status" value="1"/>
</dbReference>
<evidence type="ECO:0000256" key="2">
    <source>
        <dbReference type="ARBA" id="ARBA00022448"/>
    </source>
</evidence>
<dbReference type="InterPro" id="IPR001708">
    <property type="entry name" value="YidC/ALB3/OXA1/COX18"/>
</dbReference>
<evidence type="ECO:0000313" key="13">
    <source>
        <dbReference type="Proteomes" id="UP000823933"/>
    </source>
</evidence>
<evidence type="ECO:0000256" key="5">
    <source>
        <dbReference type="ARBA" id="ARBA00022927"/>
    </source>
</evidence>
<comment type="similarity">
    <text evidence="9">Belongs to the OXA1/ALB3/YidC family.</text>
</comment>
<evidence type="ECO:0000256" key="8">
    <source>
        <dbReference type="ARBA" id="ARBA00023186"/>
    </source>
</evidence>
<comment type="caution">
    <text evidence="12">The sequence shown here is derived from an EMBL/GenBank/DDBJ whole genome shotgun (WGS) entry which is preliminary data.</text>
</comment>
<keyword evidence="3" id="KW-1003">Cell membrane</keyword>
<dbReference type="InterPro" id="IPR028055">
    <property type="entry name" value="YidC/Oxa/ALB_C"/>
</dbReference>
<dbReference type="Pfam" id="PF02096">
    <property type="entry name" value="60KD_IMP"/>
    <property type="match status" value="1"/>
</dbReference>
<accession>A0A9D1QC04</accession>
<dbReference type="GO" id="GO:0051205">
    <property type="term" value="P:protein insertion into membrane"/>
    <property type="evidence" value="ECO:0007669"/>
    <property type="project" value="TreeGrafter"/>
</dbReference>
<evidence type="ECO:0000256" key="9">
    <source>
        <dbReference type="RuleBase" id="RU003945"/>
    </source>
</evidence>
<keyword evidence="7 10" id="KW-0472">Membrane</keyword>
<comment type="subcellular location">
    <subcellularLocation>
        <location evidence="1">Cell membrane</location>
        <topology evidence="1">Multi-pass membrane protein</topology>
    </subcellularLocation>
    <subcellularLocation>
        <location evidence="9">Membrane</location>
        <topology evidence="9">Multi-pass membrane protein</topology>
    </subcellularLocation>
</comment>
<evidence type="ECO:0000256" key="10">
    <source>
        <dbReference type="SAM" id="Phobius"/>
    </source>
</evidence>
<dbReference type="PANTHER" id="PTHR12428:SF65">
    <property type="entry name" value="CYTOCHROME C OXIDASE ASSEMBLY PROTEIN COX18, MITOCHONDRIAL"/>
    <property type="match status" value="1"/>
</dbReference>
<keyword evidence="4 9" id="KW-0812">Transmembrane</keyword>
<protein>
    <submittedName>
        <fullName evidence="12">Membrane protein insertase YidC</fullName>
    </submittedName>
</protein>
<evidence type="ECO:0000256" key="6">
    <source>
        <dbReference type="ARBA" id="ARBA00022989"/>
    </source>
</evidence>
<gene>
    <name evidence="12" type="primary">yidC</name>
    <name evidence="12" type="ORF">H9890_07400</name>
</gene>
<dbReference type="Proteomes" id="UP000823933">
    <property type="component" value="Unassembled WGS sequence"/>
</dbReference>
<reference evidence="12" key="2">
    <citation type="submission" date="2021-04" db="EMBL/GenBank/DDBJ databases">
        <authorList>
            <person name="Gilroy R."/>
        </authorList>
    </citation>
    <scope>NUCLEOTIDE SEQUENCE</scope>
    <source>
        <strain evidence="12">ChiHcolR34-3080</strain>
    </source>
</reference>
<evidence type="ECO:0000256" key="3">
    <source>
        <dbReference type="ARBA" id="ARBA00022475"/>
    </source>
</evidence>
<name>A0A9D1QC04_9FIRM</name>
<evidence type="ECO:0000256" key="4">
    <source>
        <dbReference type="ARBA" id="ARBA00022692"/>
    </source>
</evidence>
<keyword evidence="5" id="KW-0653">Protein transport</keyword>
<feature type="transmembrane region" description="Helical" evidence="10">
    <location>
        <begin position="203"/>
        <end position="223"/>
    </location>
</feature>